<accession>A0A1W6ZNG7</accession>
<dbReference type="EMBL" id="CP021112">
    <property type="protein sequence ID" value="ARP98862.1"/>
    <property type="molecule type" value="Genomic_DNA"/>
</dbReference>
<sequence length="79" mass="8093">MQRLRAGFASQHSGGTGAPPEATKSLCQELADTDGVCAGDGLSPRQNIRRKARPGGRIIAADDAPGGGCTVKAAQHHKD</sequence>
<keyword evidence="2" id="KW-1185">Reference proteome</keyword>
<name>A0A1W6ZNG7_9HYPH</name>
<organism evidence="1 2">
    <name type="scientific">Pseudorhodoplanes sinuspersici</name>
    <dbReference type="NCBI Taxonomy" id="1235591"/>
    <lineage>
        <taxon>Bacteria</taxon>
        <taxon>Pseudomonadati</taxon>
        <taxon>Pseudomonadota</taxon>
        <taxon>Alphaproteobacteria</taxon>
        <taxon>Hyphomicrobiales</taxon>
        <taxon>Pseudorhodoplanes</taxon>
    </lineage>
</organism>
<dbReference type="KEGG" id="psin:CAK95_07065"/>
<protein>
    <submittedName>
        <fullName evidence="1">Uncharacterized protein</fullName>
    </submittedName>
</protein>
<evidence type="ECO:0000313" key="1">
    <source>
        <dbReference type="EMBL" id="ARP98862.1"/>
    </source>
</evidence>
<reference evidence="1 2" key="1">
    <citation type="submission" date="2017-05" db="EMBL/GenBank/DDBJ databases">
        <title>Full genome sequence of Pseudorhodoplanes sinuspersici.</title>
        <authorList>
            <person name="Dastgheib S.M.M."/>
            <person name="Shavandi M."/>
            <person name="Tirandaz H."/>
        </authorList>
    </citation>
    <scope>NUCLEOTIDE SEQUENCE [LARGE SCALE GENOMIC DNA]</scope>
    <source>
        <strain evidence="1 2">RIPI110</strain>
    </source>
</reference>
<dbReference type="Proteomes" id="UP000194137">
    <property type="component" value="Chromosome"/>
</dbReference>
<dbReference type="STRING" id="1235591.CAK95_07065"/>
<proteinExistence type="predicted"/>
<dbReference type="AlphaFoldDB" id="A0A1W6ZNG7"/>
<evidence type="ECO:0000313" key="2">
    <source>
        <dbReference type="Proteomes" id="UP000194137"/>
    </source>
</evidence>
<gene>
    <name evidence="1" type="ORF">CAK95_07065</name>
</gene>